<accession>A0AAV6ZTR7</accession>
<evidence type="ECO:0000313" key="2">
    <source>
        <dbReference type="Proteomes" id="UP000824782"/>
    </source>
</evidence>
<reference evidence="1" key="1">
    <citation type="thesis" date="2020" institute="ProQuest LLC" country="789 East Eisenhower Parkway, Ann Arbor, MI, USA">
        <title>Comparative Genomics and Chromosome Evolution.</title>
        <authorList>
            <person name="Mudd A.B."/>
        </authorList>
    </citation>
    <scope>NUCLEOTIDE SEQUENCE</scope>
    <source>
        <strain evidence="1">237g6f4</strain>
        <tissue evidence="1">Blood</tissue>
    </source>
</reference>
<organism evidence="1 2">
    <name type="scientific">Engystomops pustulosus</name>
    <name type="common">Tungara frog</name>
    <name type="synonym">Physalaemus pustulosus</name>
    <dbReference type="NCBI Taxonomy" id="76066"/>
    <lineage>
        <taxon>Eukaryota</taxon>
        <taxon>Metazoa</taxon>
        <taxon>Chordata</taxon>
        <taxon>Craniata</taxon>
        <taxon>Vertebrata</taxon>
        <taxon>Euteleostomi</taxon>
        <taxon>Amphibia</taxon>
        <taxon>Batrachia</taxon>
        <taxon>Anura</taxon>
        <taxon>Neobatrachia</taxon>
        <taxon>Hyloidea</taxon>
        <taxon>Leptodactylidae</taxon>
        <taxon>Leiuperinae</taxon>
        <taxon>Engystomops</taxon>
    </lineage>
</organism>
<sequence>MAPANVRGEAARHVPAVRGEAAGQENVVRGEAAGHRNVVRGEAAGHGNVVRAVAAGARCEGRGDRAVREVGGPFLWMHHKYLKTPQ</sequence>
<dbReference type="EMBL" id="WNYA01000011">
    <property type="protein sequence ID" value="KAG8552661.1"/>
    <property type="molecule type" value="Genomic_DNA"/>
</dbReference>
<proteinExistence type="predicted"/>
<gene>
    <name evidence="1" type="ORF">GDO81_004633</name>
</gene>
<comment type="caution">
    <text evidence="1">The sequence shown here is derived from an EMBL/GenBank/DDBJ whole genome shotgun (WGS) entry which is preliminary data.</text>
</comment>
<name>A0AAV6ZTR7_ENGPU</name>
<dbReference type="Proteomes" id="UP000824782">
    <property type="component" value="Unassembled WGS sequence"/>
</dbReference>
<keyword evidence="2" id="KW-1185">Reference proteome</keyword>
<protein>
    <submittedName>
        <fullName evidence="1">Uncharacterized protein</fullName>
    </submittedName>
</protein>
<evidence type="ECO:0000313" key="1">
    <source>
        <dbReference type="EMBL" id="KAG8552661.1"/>
    </source>
</evidence>
<dbReference type="AlphaFoldDB" id="A0AAV6ZTR7"/>